<name>A0AAN9YA46_9HEMI</name>
<gene>
    <name evidence="1" type="ORF">V9T40_003406</name>
</gene>
<keyword evidence="2" id="KW-1185">Reference proteome</keyword>
<reference evidence="1 2" key="1">
    <citation type="submission" date="2024-03" db="EMBL/GenBank/DDBJ databases">
        <title>Adaptation during the transition from Ophiocordyceps entomopathogen to insect associate is accompanied by gene loss and intensified selection.</title>
        <authorList>
            <person name="Ward C.M."/>
            <person name="Onetto C.A."/>
            <person name="Borneman A.R."/>
        </authorList>
    </citation>
    <scope>NUCLEOTIDE SEQUENCE [LARGE SCALE GENOMIC DNA]</scope>
    <source>
        <strain evidence="1">AWRI1</strain>
        <tissue evidence="1">Single Adult Female</tissue>
    </source>
</reference>
<dbReference type="Proteomes" id="UP001367676">
    <property type="component" value="Unassembled WGS sequence"/>
</dbReference>
<comment type="caution">
    <text evidence="1">The sequence shown here is derived from an EMBL/GenBank/DDBJ whole genome shotgun (WGS) entry which is preliminary data.</text>
</comment>
<accession>A0AAN9YA46</accession>
<organism evidence="1 2">
    <name type="scientific">Parthenolecanium corni</name>
    <dbReference type="NCBI Taxonomy" id="536013"/>
    <lineage>
        <taxon>Eukaryota</taxon>
        <taxon>Metazoa</taxon>
        <taxon>Ecdysozoa</taxon>
        <taxon>Arthropoda</taxon>
        <taxon>Hexapoda</taxon>
        <taxon>Insecta</taxon>
        <taxon>Pterygota</taxon>
        <taxon>Neoptera</taxon>
        <taxon>Paraneoptera</taxon>
        <taxon>Hemiptera</taxon>
        <taxon>Sternorrhyncha</taxon>
        <taxon>Coccoidea</taxon>
        <taxon>Coccidae</taxon>
        <taxon>Parthenolecanium</taxon>
    </lineage>
</organism>
<evidence type="ECO:0000313" key="1">
    <source>
        <dbReference type="EMBL" id="KAK7603407.1"/>
    </source>
</evidence>
<evidence type="ECO:0000313" key="2">
    <source>
        <dbReference type="Proteomes" id="UP001367676"/>
    </source>
</evidence>
<dbReference type="EMBL" id="JBBCAQ010000006">
    <property type="protein sequence ID" value="KAK7603407.1"/>
    <property type="molecule type" value="Genomic_DNA"/>
</dbReference>
<dbReference type="AlphaFoldDB" id="A0AAN9YA46"/>
<sequence length="104" mass="12014">MKTELGIKETYNRLQTLQVRNCKSYVQQLSTNPVSYLTERATWHEVSIVSLEARPPTRMRTRFRANFAATNCGATPDTPYTPRSTSTSWSARLQYLNLQLKEQN</sequence>
<protein>
    <submittedName>
        <fullName evidence="1">Uncharacterized protein</fullName>
    </submittedName>
</protein>
<proteinExistence type="predicted"/>